<keyword evidence="1" id="KW-0472">Membrane</keyword>
<dbReference type="NCBIfam" id="TIGR01725">
    <property type="entry name" value="phge_HK97_gp10"/>
    <property type="match status" value="1"/>
</dbReference>
<sequence>MKREKFIQLLILIILWDSIIIMRFILFLEGRMAIKYENNFPAVEKLIDSNVERALIASSELVRSQAKTNVTAAGRVDTGKLRDDINYKLVKDSGYSGGMASQIGSPDNHAIYNEFGTGEFAENGAGRKGGWFYRAADGTPHFTKGLKPIKFMRNAFRDTKQEVQNIYQQELGKGIK</sequence>
<accession>A0A3S3LQJ1</accession>
<proteinExistence type="predicted"/>
<comment type="caution">
    <text evidence="2">The sequence shown here is derived from an EMBL/GenBank/DDBJ whole genome shotgun (WGS) entry which is preliminary data.</text>
</comment>
<keyword evidence="1" id="KW-1133">Transmembrane helix</keyword>
<evidence type="ECO:0000313" key="2">
    <source>
        <dbReference type="EMBL" id="RWR48598.1"/>
    </source>
</evidence>
<name>A0A3S3LQJ1_9LACT</name>
<dbReference type="InterPro" id="IPR010064">
    <property type="entry name" value="HK97-gp10_tail"/>
</dbReference>
<feature type="transmembrane region" description="Helical" evidence="1">
    <location>
        <begin position="6"/>
        <end position="26"/>
    </location>
</feature>
<evidence type="ECO:0000256" key="1">
    <source>
        <dbReference type="SAM" id="Phobius"/>
    </source>
</evidence>
<reference evidence="2 3" key="1">
    <citation type="submission" date="2019-01" db="EMBL/GenBank/DDBJ databases">
        <title>Whole genome sequence of Lactococcus lactis isolated from cow milk.</title>
        <authorList>
            <person name="Sundararaman A."/>
            <person name="Tamang J.-P."/>
            <person name="Halami P."/>
        </authorList>
    </citation>
    <scope>NUCLEOTIDE SEQUENCE [LARGE SCALE GENOMIC DNA]</scope>
    <source>
        <strain evidence="2 3">C2D</strain>
    </source>
</reference>
<protein>
    <submittedName>
        <fullName evidence="2">HK97 gp10 family phage protein</fullName>
    </submittedName>
</protein>
<dbReference type="EMBL" id="SAXH01000003">
    <property type="protein sequence ID" value="RWR48598.1"/>
    <property type="molecule type" value="Genomic_DNA"/>
</dbReference>
<gene>
    <name evidence="2" type="ORF">EO246_03725</name>
</gene>
<dbReference type="AlphaFoldDB" id="A0A3S3LQJ1"/>
<dbReference type="Proteomes" id="UP000285859">
    <property type="component" value="Unassembled WGS sequence"/>
</dbReference>
<keyword evidence="1" id="KW-0812">Transmembrane</keyword>
<dbReference type="Pfam" id="PF04883">
    <property type="entry name" value="HK97-gp10_like"/>
    <property type="match status" value="1"/>
</dbReference>
<evidence type="ECO:0000313" key="3">
    <source>
        <dbReference type="Proteomes" id="UP000285859"/>
    </source>
</evidence>
<organism evidence="2 3">
    <name type="scientific">Lactococcus lactis</name>
    <dbReference type="NCBI Taxonomy" id="1358"/>
    <lineage>
        <taxon>Bacteria</taxon>
        <taxon>Bacillati</taxon>
        <taxon>Bacillota</taxon>
        <taxon>Bacilli</taxon>
        <taxon>Lactobacillales</taxon>
        <taxon>Streptococcaceae</taxon>
        <taxon>Lactococcus</taxon>
    </lineage>
</organism>